<accession>A0A8J3VJQ8</accession>
<dbReference type="EMBL" id="BONY01000046">
    <property type="protein sequence ID" value="GIH08233.1"/>
    <property type="molecule type" value="Genomic_DNA"/>
</dbReference>
<feature type="domain" description="DUF6817" evidence="1">
    <location>
        <begin position="3"/>
        <end position="62"/>
    </location>
</feature>
<reference evidence="2" key="1">
    <citation type="submission" date="2021-01" db="EMBL/GenBank/DDBJ databases">
        <title>Whole genome shotgun sequence of Rhizocola hellebori NBRC 109834.</title>
        <authorList>
            <person name="Komaki H."/>
            <person name="Tamura T."/>
        </authorList>
    </citation>
    <scope>NUCLEOTIDE SEQUENCE</scope>
    <source>
        <strain evidence="2">NBRC 109834</strain>
    </source>
</reference>
<protein>
    <recommendedName>
        <fullName evidence="1">DUF6817 domain-containing protein</fullName>
    </recommendedName>
</protein>
<keyword evidence="3" id="KW-1185">Reference proteome</keyword>
<dbReference type="InterPro" id="IPR049202">
    <property type="entry name" value="DUF6817"/>
</dbReference>
<evidence type="ECO:0000259" key="1">
    <source>
        <dbReference type="Pfam" id="PF20680"/>
    </source>
</evidence>
<organism evidence="2 3">
    <name type="scientific">Rhizocola hellebori</name>
    <dbReference type="NCBI Taxonomy" id="1392758"/>
    <lineage>
        <taxon>Bacteria</taxon>
        <taxon>Bacillati</taxon>
        <taxon>Actinomycetota</taxon>
        <taxon>Actinomycetes</taxon>
        <taxon>Micromonosporales</taxon>
        <taxon>Micromonosporaceae</taxon>
        <taxon>Rhizocola</taxon>
    </lineage>
</organism>
<proteinExistence type="predicted"/>
<dbReference type="Proteomes" id="UP000612899">
    <property type="component" value="Unassembled WGS sequence"/>
</dbReference>
<comment type="caution">
    <text evidence="2">The sequence shown here is derived from an EMBL/GenBank/DDBJ whole genome shotgun (WGS) entry which is preliminary data.</text>
</comment>
<dbReference type="AlphaFoldDB" id="A0A8J3VJQ8"/>
<name>A0A8J3VJQ8_9ACTN</name>
<evidence type="ECO:0000313" key="3">
    <source>
        <dbReference type="Proteomes" id="UP000612899"/>
    </source>
</evidence>
<sequence>MSATLARWQADPAIQAAGLCHACYGTDGFDVSLMRLDERPVLGALIGQPAEELVYLYGSCDRAAVYPQFRSDGPVIFRDRFTGETHCPSEKDCRAFMELTAANELDVLARDSALAAKHSAGLFRLFKQARGYLSDAAWQACEEQLGSAPWER</sequence>
<gene>
    <name evidence="2" type="ORF">Rhe02_63000</name>
</gene>
<evidence type="ECO:0000313" key="2">
    <source>
        <dbReference type="EMBL" id="GIH08233.1"/>
    </source>
</evidence>
<dbReference type="Pfam" id="PF20680">
    <property type="entry name" value="DUF6817"/>
    <property type="match status" value="1"/>
</dbReference>